<gene>
    <name evidence="1" type="ORF">CHH67_19880</name>
</gene>
<name>A0A268EKP1_9BACL</name>
<comment type="caution">
    <text evidence="1">The sequence shown here is derived from an EMBL/GenBank/DDBJ whole genome shotgun (WGS) entry which is preliminary data.</text>
</comment>
<evidence type="ECO:0000313" key="2">
    <source>
        <dbReference type="Proteomes" id="UP000215596"/>
    </source>
</evidence>
<dbReference type="EMBL" id="NPBY01000063">
    <property type="protein sequence ID" value="PAD73697.1"/>
    <property type="molecule type" value="Genomic_DNA"/>
</dbReference>
<proteinExistence type="predicted"/>
<dbReference type="OrthoDB" id="2664009at2"/>
<dbReference type="RefSeq" id="WP_095267109.1">
    <property type="nucleotide sequence ID" value="NZ_NPBY01000063.1"/>
</dbReference>
<organism evidence="1 2">
    <name type="scientific">Paenibacillus campinasensis</name>
    <dbReference type="NCBI Taxonomy" id="66347"/>
    <lineage>
        <taxon>Bacteria</taxon>
        <taxon>Bacillati</taxon>
        <taxon>Bacillota</taxon>
        <taxon>Bacilli</taxon>
        <taxon>Bacillales</taxon>
        <taxon>Paenibacillaceae</taxon>
        <taxon>Paenibacillus</taxon>
    </lineage>
</organism>
<accession>A0A268EKP1</accession>
<dbReference type="Proteomes" id="UP000215596">
    <property type="component" value="Unassembled WGS sequence"/>
</dbReference>
<protein>
    <submittedName>
        <fullName evidence="1">Uncharacterized protein</fullName>
    </submittedName>
</protein>
<sequence length="219" mass="24346">MSITVMSPSSVGEALHLFSVMNKYEVLCSMEMHISGQADPILGITRQPVKAEYVESFNRVGTGDSVVVTLGESEHCFELNLSISKHITDCQISLCIASENYAAWFSSEEIPPEGIAEARGYKEDSEDEYSPLFVNSYEQSLVEYIRTLEFDDLLDAQDALIATAQRAQKKAIESVNDQNFSNANGWQSRSIALMKLANLLSESNADYRAHIHPEVNPNE</sequence>
<dbReference type="AlphaFoldDB" id="A0A268EKP1"/>
<evidence type="ECO:0000313" key="1">
    <source>
        <dbReference type="EMBL" id="PAD73697.1"/>
    </source>
</evidence>
<reference evidence="1 2" key="1">
    <citation type="submission" date="2017-07" db="EMBL/GenBank/DDBJ databases">
        <title>Isolation and whole genome analysis of endospore-forming bacteria from heroin.</title>
        <authorList>
            <person name="Kalinowski J."/>
            <person name="Ahrens B."/>
            <person name="Al-Dilaimi A."/>
            <person name="Winkler A."/>
            <person name="Wibberg D."/>
            <person name="Schleenbecker U."/>
            <person name="Ruckert C."/>
            <person name="Wolfel R."/>
            <person name="Grass G."/>
        </authorList>
    </citation>
    <scope>NUCLEOTIDE SEQUENCE [LARGE SCALE GENOMIC DNA]</scope>
    <source>
        <strain evidence="1 2">7537-G1</strain>
    </source>
</reference>